<evidence type="ECO:0000313" key="1">
    <source>
        <dbReference type="EMBL" id="KAI7795351.1"/>
    </source>
</evidence>
<dbReference type="Proteomes" id="UP001059041">
    <property type="component" value="Linkage Group LG20"/>
</dbReference>
<evidence type="ECO:0000313" key="2">
    <source>
        <dbReference type="Proteomes" id="UP001059041"/>
    </source>
</evidence>
<sequence>MSLRTLGGRAGLARFKSFHHFHHLRGQTQQRISLTYKSKAFGLRKQKNPPANVLHTIKE</sequence>
<comment type="caution">
    <text evidence="1">The sequence shown here is derived from an EMBL/GenBank/DDBJ whole genome shotgun (WGS) entry which is preliminary data.</text>
</comment>
<dbReference type="EMBL" id="JAFHDT010000020">
    <property type="protein sequence ID" value="KAI7795351.1"/>
    <property type="molecule type" value="Genomic_DNA"/>
</dbReference>
<organism evidence="1 2">
    <name type="scientific">Triplophysa rosa</name>
    <name type="common">Cave loach</name>
    <dbReference type="NCBI Taxonomy" id="992332"/>
    <lineage>
        <taxon>Eukaryota</taxon>
        <taxon>Metazoa</taxon>
        <taxon>Chordata</taxon>
        <taxon>Craniata</taxon>
        <taxon>Vertebrata</taxon>
        <taxon>Euteleostomi</taxon>
        <taxon>Actinopterygii</taxon>
        <taxon>Neopterygii</taxon>
        <taxon>Teleostei</taxon>
        <taxon>Ostariophysi</taxon>
        <taxon>Cypriniformes</taxon>
        <taxon>Nemacheilidae</taxon>
        <taxon>Triplophysa</taxon>
    </lineage>
</organism>
<proteinExistence type="predicted"/>
<name>A0A9W7TF55_TRIRA</name>
<gene>
    <name evidence="1" type="ORF">IRJ41_016845</name>
</gene>
<accession>A0A9W7TF55</accession>
<reference evidence="1" key="1">
    <citation type="submission" date="2021-02" db="EMBL/GenBank/DDBJ databases">
        <title>Comparative genomics reveals that relaxation of natural selection precedes convergent phenotypic evolution of cavefish.</title>
        <authorList>
            <person name="Peng Z."/>
        </authorList>
    </citation>
    <scope>NUCLEOTIDE SEQUENCE</scope>
    <source>
        <tissue evidence="1">Muscle</tissue>
    </source>
</reference>
<dbReference type="AlphaFoldDB" id="A0A9W7TF55"/>
<keyword evidence="2" id="KW-1185">Reference proteome</keyword>
<protein>
    <submittedName>
        <fullName evidence="1">Uncharacterized protein</fullName>
    </submittedName>
</protein>